<protein>
    <submittedName>
        <fullName evidence="2">Uncharacterized protein</fullName>
    </submittedName>
</protein>
<sequence length="56" mass="6284">MTIADRLREEGAMQGKHEESPAYCSGDAGERFRPRVSSDGDPTFARRSYRAKPLIL</sequence>
<organism evidence="2 3">
    <name type="scientific">Escherichia coli</name>
    <dbReference type="NCBI Taxonomy" id="562"/>
    <lineage>
        <taxon>Bacteria</taxon>
        <taxon>Pseudomonadati</taxon>
        <taxon>Pseudomonadota</taxon>
        <taxon>Gammaproteobacteria</taxon>
        <taxon>Enterobacterales</taxon>
        <taxon>Enterobacteriaceae</taxon>
        <taxon>Escherichia</taxon>
    </lineage>
</organism>
<dbReference type="EMBL" id="UGAW01000002">
    <property type="protein sequence ID" value="STI47698.1"/>
    <property type="molecule type" value="Genomic_DNA"/>
</dbReference>
<name>A0A376SA30_ECOLX</name>
<feature type="compositionally biased region" description="Basic and acidic residues" evidence="1">
    <location>
        <begin position="28"/>
        <end position="38"/>
    </location>
</feature>
<dbReference type="AlphaFoldDB" id="A0A376SA30"/>
<accession>A0A376SA30</accession>
<feature type="region of interest" description="Disordered" evidence="1">
    <location>
        <begin position="1"/>
        <end position="44"/>
    </location>
</feature>
<gene>
    <name evidence="2" type="ORF">NCTC11112_06916</name>
</gene>
<proteinExistence type="predicted"/>
<feature type="compositionally biased region" description="Basic and acidic residues" evidence="1">
    <location>
        <begin position="1"/>
        <end position="20"/>
    </location>
</feature>
<reference evidence="2 3" key="1">
    <citation type="submission" date="2018-06" db="EMBL/GenBank/DDBJ databases">
        <authorList>
            <consortium name="Pathogen Informatics"/>
            <person name="Doyle S."/>
        </authorList>
    </citation>
    <scope>NUCLEOTIDE SEQUENCE [LARGE SCALE GENOMIC DNA]</scope>
    <source>
        <strain evidence="2 3">NCTC11112</strain>
    </source>
</reference>
<dbReference type="Proteomes" id="UP000254817">
    <property type="component" value="Unassembled WGS sequence"/>
</dbReference>
<evidence type="ECO:0000256" key="1">
    <source>
        <dbReference type="SAM" id="MobiDB-lite"/>
    </source>
</evidence>
<evidence type="ECO:0000313" key="2">
    <source>
        <dbReference type="EMBL" id="STI47698.1"/>
    </source>
</evidence>
<evidence type="ECO:0000313" key="3">
    <source>
        <dbReference type="Proteomes" id="UP000254817"/>
    </source>
</evidence>